<dbReference type="SUPFAM" id="SSF50891">
    <property type="entry name" value="Cyclophilin-like"/>
    <property type="match status" value="1"/>
</dbReference>
<dbReference type="OrthoDB" id="9807797at2"/>
<evidence type="ECO:0000256" key="1">
    <source>
        <dbReference type="ARBA" id="ARBA00007365"/>
    </source>
</evidence>
<keyword evidence="2 4" id="KW-0697">Rotamase</keyword>
<dbReference type="InterPro" id="IPR029000">
    <property type="entry name" value="Cyclophilin-like_dom_sf"/>
</dbReference>
<comment type="caution">
    <text evidence="6">The sequence shown here is derived from an EMBL/GenBank/DDBJ whole genome shotgun (WGS) entry which is preliminary data.</text>
</comment>
<keyword evidence="4" id="KW-0732">Signal</keyword>
<organism evidence="6 7">
    <name type="scientific">Pseudofulvimonas gallinarii</name>
    <dbReference type="NCBI Taxonomy" id="634155"/>
    <lineage>
        <taxon>Bacteria</taxon>
        <taxon>Pseudomonadati</taxon>
        <taxon>Pseudomonadota</taxon>
        <taxon>Gammaproteobacteria</taxon>
        <taxon>Lysobacterales</taxon>
        <taxon>Rhodanobacteraceae</taxon>
        <taxon>Pseudofulvimonas</taxon>
    </lineage>
</organism>
<evidence type="ECO:0000313" key="7">
    <source>
        <dbReference type="Proteomes" id="UP000294599"/>
    </source>
</evidence>
<accession>A0A4R3LMA1</accession>
<comment type="catalytic activity">
    <reaction evidence="4">
        <text>[protein]-peptidylproline (omega=180) = [protein]-peptidylproline (omega=0)</text>
        <dbReference type="Rhea" id="RHEA:16237"/>
        <dbReference type="Rhea" id="RHEA-COMP:10747"/>
        <dbReference type="Rhea" id="RHEA-COMP:10748"/>
        <dbReference type="ChEBI" id="CHEBI:83833"/>
        <dbReference type="ChEBI" id="CHEBI:83834"/>
        <dbReference type="EC" id="5.2.1.8"/>
    </reaction>
</comment>
<evidence type="ECO:0000256" key="2">
    <source>
        <dbReference type="ARBA" id="ARBA00023110"/>
    </source>
</evidence>
<dbReference type="GO" id="GO:0006457">
    <property type="term" value="P:protein folding"/>
    <property type="evidence" value="ECO:0007669"/>
    <property type="project" value="InterPro"/>
</dbReference>
<dbReference type="EMBL" id="SMAF01000005">
    <property type="protein sequence ID" value="TCS99724.1"/>
    <property type="molecule type" value="Genomic_DNA"/>
</dbReference>
<dbReference type="PANTHER" id="PTHR43246">
    <property type="entry name" value="PEPTIDYL-PROLYL CIS-TRANS ISOMERASE CYP38, CHLOROPLASTIC"/>
    <property type="match status" value="1"/>
</dbReference>
<dbReference type="Gene3D" id="2.40.100.10">
    <property type="entry name" value="Cyclophilin-like"/>
    <property type="match status" value="1"/>
</dbReference>
<dbReference type="PROSITE" id="PS50072">
    <property type="entry name" value="CSA_PPIASE_2"/>
    <property type="match status" value="1"/>
</dbReference>
<keyword evidence="7" id="KW-1185">Reference proteome</keyword>
<name>A0A4R3LMA1_9GAMM</name>
<dbReference type="Proteomes" id="UP000294599">
    <property type="component" value="Unassembled WGS sequence"/>
</dbReference>
<feature type="signal peptide" evidence="4">
    <location>
        <begin position="1"/>
        <end position="19"/>
    </location>
</feature>
<evidence type="ECO:0000259" key="5">
    <source>
        <dbReference type="PROSITE" id="PS50072"/>
    </source>
</evidence>
<dbReference type="InterPro" id="IPR002130">
    <property type="entry name" value="Cyclophilin-type_PPIase_dom"/>
</dbReference>
<evidence type="ECO:0000256" key="3">
    <source>
        <dbReference type="ARBA" id="ARBA00023235"/>
    </source>
</evidence>
<dbReference type="PRINTS" id="PR00153">
    <property type="entry name" value="CSAPPISMRASE"/>
</dbReference>
<evidence type="ECO:0000313" key="6">
    <source>
        <dbReference type="EMBL" id="TCS99724.1"/>
    </source>
</evidence>
<dbReference type="CDD" id="cd01920">
    <property type="entry name" value="cyclophilin_EcCYP_like"/>
    <property type="match status" value="1"/>
</dbReference>
<gene>
    <name evidence="6" type="ORF">EDC25_105160</name>
</gene>
<dbReference type="PROSITE" id="PS00170">
    <property type="entry name" value="CSA_PPIASE_1"/>
    <property type="match status" value="1"/>
</dbReference>
<proteinExistence type="inferred from homology"/>
<dbReference type="EC" id="5.2.1.8" evidence="4"/>
<feature type="domain" description="PPIase cyclophilin-type" evidence="5">
    <location>
        <begin position="40"/>
        <end position="197"/>
    </location>
</feature>
<comment type="function">
    <text evidence="4">PPIases accelerate the folding of proteins. It catalyzes the cis-trans isomerization of proline imidic peptide bonds in oligopeptides.</text>
</comment>
<comment type="similarity">
    <text evidence="1 4">Belongs to the cyclophilin-type PPIase family.</text>
</comment>
<protein>
    <recommendedName>
        <fullName evidence="4">Peptidyl-prolyl cis-trans isomerase</fullName>
        <shortName evidence="4">PPIase</shortName>
        <ecNumber evidence="4">5.2.1.8</ecNumber>
    </recommendedName>
</protein>
<sequence length="207" mass="22451">MFKSLLFAAALALPFSAFAQDTAASAPAADANKPRVVLKTNLGDIVLELDKRRAPVTVDNFLRYVRDGHYNGTIFHRVIDGFMIQGGGYTPELIGKPTRPAIMNEGPNGLKNTRGTIAMARTGDPHSATAQWFINVVDNTALDHVAPTDPRSWGYAVFGQVVEGMDVVDRIKSTPTRKEGMMENLPVEPVIIEKAELVTETQAETAG</sequence>
<dbReference type="RefSeq" id="WP_123522357.1">
    <property type="nucleotide sequence ID" value="NZ_JBHLWF010000028.1"/>
</dbReference>
<dbReference type="InterPro" id="IPR044665">
    <property type="entry name" value="E_coli_cyclophilin_A-like"/>
</dbReference>
<feature type="chain" id="PRO_5023986303" description="Peptidyl-prolyl cis-trans isomerase" evidence="4">
    <location>
        <begin position="20"/>
        <end position="207"/>
    </location>
</feature>
<dbReference type="Pfam" id="PF00160">
    <property type="entry name" value="Pro_isomerase"/>
    <property type="match status" value="1"/>
</dbReference>
<reference evidence="6 7" key="1">
    <citation type="submission" date="2019-03" db="EMBL/GenBank/DDBJ databases">
        <title>Genomic Encyclopedia of Type Strains, Phase IV (KMG-IV): sequencing the most valuable type-strain genomes for metagenomic binning, comparative biology and taxonomic classification.</title>
        <authorList>
            <person name="Goeker M."/>
        </authorList>
    </citation>
    <scope>NUCLEOTIDE SEQUENCE [LARGE SCALE GENOMIC DNA]</scope>
    <source>
        <strain evidence="6 7">DSM 21944</strain>
    </source>
</reference>
<dbReference type="InterPro" id="IPR020892">
    <property type="entry name" value="Cyclophilin-type_PPIase_CS"/>
</dbReference>
<dbReference type="AlphaFoldDB" id="A0A4R3LMA1"/>
<evidence type="ECO:0000256" key="4">
    <source>
        <dbReference type="RuleBase" id="RU363019"/>
    </source>
</evidence>
<keyword evidence="3 4" id="KW-0413">Isomerase</keyword>
<dbReference type="GO" id="GO:0003755">
    <property type="term" value="F:peptidyl-prolyl cis-trans isomerase activity"/>
    <property type="evidence" value="ECO:0007669"/>
    <property type="project" value="UniProtKB-UniRule"/>
</dbReference>